<dbReference type="GeneID" id="20324378"/>
<reference evidence="1 2" key="1">
    <citation type="submission" date="2013-11" db="EMBL/GenBank/DDBJ databases">
        <title>Opisthorchis viverrini - life in the bile duct.</title>
        <authorList>
            <person name="Young N.D."/>
            <person name="Nagarajan N."/>
            <person name="Lin S.J."/>
            <person name="Korhonen P.K."/>
            <person name="Jex A.R."/>
            <person name="Hall R.S."/>
            <person name="Safavi-Hemami H."/>
            <person name="Kaewkong W."/>
            <person name="Bertrand D."/>
            <person name="Gao S."/>
            <person name="Seet Q."/>
            <person name="Wongkham S."/>
            <person name="Teh B.T."/>
            <person name="Wongkham C."/>
            <person name="Intapan P.M."/>
            <person name="Maleewong W."/>
            <person name="Yang X."/>
            <person name="Hu M."/>
            <person name="Wang Z."/>
            <person name="Hofmann A."/>
            <person name="Sternberg P.W."/>
            <person name="Tan P."/>
            <person name="Wang J."/>
            <person name="Gasser R.B."/>
        </authorList>
    </citation>
    <scope>NUCLEOTIDE SEQUENCE [LARGE SCALE GENOMIC DNA]</scope>
</reference>
<name>A0A074Z333_OPIVI</name>
<organism evidence="1 2">
    <name type="scientific">Opisthorchis viverrini</name>
    <name type="common">Southeast Asian liver fluke</name>
    <dbReference type="NCBI Taxonomy" id="6198"/>
    <lineage>
        <taxon>Eukaryota</taxon>
        <taxon>Metazoa</taxon>
        <taxon>Spiralia</taxon>
        <taxon>Lophotrochozoa</taxon>
        <taxon>Platyhelminthes</taxon>
        <taxon>Trematoda</taxon>
        <taxon>Digenea</taxon>
        <taxon>Opisthorchiida</taxon>
        <taxon>Opisthorchiata</taxon>
        <taxon>Opisthorchiidae</taxon>
        <taxon>Opisthorchis</taxon>
    </lineage>
</organism>
<sequence length="152" mass="17023">MLRLGSNHGPSSPKFPDVGRYRRTAAMKVKGNMNAGILPTCPNLDGRNREARIGFKPGTLRLVVSRLNYLEVSGALPIVVGQKHWTQVSLLLELIRRAYPWLCRLLSPMSLAYGANVLPQLHRLTLEASEFSHMYMRTSSRFGMRLACPTTT</sequence>
<dbReference type="AlphaFoldDB" id="A0A074Z333"/>
<evidence type="ECO:0000313" key="1">
    <source>
        <dbReference type="EMBL" id="KER21476.1"/>
    </source>
</evidence>
<dbReference type="CTD" id="20324378"/>
<gene>
    <name evidence="1" type="ORF">T265_10210</name>
</gene>
<keyword evidence="2" id="KW-1185">Reference proteome</keyword>
<dbReference type="KEGG" id="ovi:T265_10210"/>
<evidence type="ECO:0000313" key="2">
    <source>
        <dbReference type="Proteomes" id="UP000054324"/>
    </source>
</evidence>
<accession>A0A074Z333</accession>
<protein>
    <submittedName>
        <fullName evidence="1">Uncharacterized protein</fullName>
    </submittedName>
</protein>
<dbReference type="Proteomes" id="UP000054324">
    <property type="component" value="Unassembled WGS sequence"/>
</dbReference>
<proteinExistence type="predicted"/>
<dbReference type="EMBL" id="KL596964">
    <property type="protein sequence ID" value="KER21476.1"/>
    <property type="molecule type" value="Genomic_DNA"/>
</dbReference>
<dbReference type="RefSeq" id="XP_009174781.1">
    <property type="nucleotide sequence ID" value="XM_009176517.1"/>
</dbReference>